<keyword evidence="3" id="KW-0479">Metal-binding</keyword>
<evidence type="ECO:0000256" key="1">
    <source>
        <dbReference type="ARBA" id="ARBA00001946"/>
    </source>
</evidence>
<accession>A0AAW1TJX0</accession>
<dbReference type="SUPFAM" id="SSF111331">
    <property type="entry name" value="NAD kinase/diacylglycerol kinase-like"/>
    <property type="match status" value="1"/>
</dbReference>
<evidence type="ECO:0000256" key="8">
    <source>
        <dbReference type="SAM" id="MobiDB-lite"/>
    </source>
</evidence>
<organism evidence="10 11">
    <name type="scientific">Apatococcus fuscideae</name>
    <dbReference type="NCBI Taxonomy" id="2026836"/>
    <lineage>
        <taxon>Eukaryota</taxon>
        <taxon>Viridiplantae</taxon>
        <taxon>Chlorophyta</taxon>
        <taxon>core chlorophytes</taxon>
        <taxon>Trebouxiophyceae</taxon>
        <taxon>Chlorellales</taxon>
        <taxon>Chlorellaceae</taxon>
        <taxon>Apatococcus</taxon>
    </lineage>
</organism>
<evidence type="ECO:0000259" key="9">
    <source>
        <dbReference type="PROSITE" id="PS50146"/>
    </source>
</evidence>
<dbReference type="Proteomes" id="UP001485043">
    <property type="component" value="Unassembled WGS sequence"/>
</dbReference>
<evidence type="ECO:0000256" key="2">
    <source>
        <dbReference type="ARBA" id="ARBA00022516"/>
    </source>
</evidence>
<evidence type="ECO:0000256" key="6">
    <source>
        <dbReference type="ARBA" id="ARBA00023209"/>
    </source>
</evidence>
<dbReference type="Gene3D" id="2.60.200.40">
    <property type="match status" value="1"/>
</dbReference>
<dbReference type="PROSITE" id="PS50146">
    <property type="entry name" value="DAGK"/>
    <property type="match status" value="1"/>
</dbReference>
<sequence length="474" mass="51585">MKSPRSKERFRTIFLVLNGKKIGDEALREAITKIRAEGHRVEVRVTYEAEDSERYIAEALNKRGVDTIVAAGGDGMVNQVAAALLAHRAPVTTELGIIPMGTANDFATGLGIPTDPWEALQLTLSSPAQPIDVGMVNDEVFLNVATGGFGTEMTTKTDEGMKNTFGGLAYAITGITNIGSISSKTASMKAKVMSTMQKEERAYSIRDKKQQKEEGELEEGQEMVEDGAQVEVDGDLLVLAVGNGRQAGGGRQLCPQACEPLPTTQPLLSEQCWMMALLDVSYIMNIPLEEIPDVLARMGQTLDSGEMLDCFGSMRVKSLVVDCPDGLQVNRDGEPMRAKRLDFRVLPHRLKVHMAHDELLVQPSRVLKHASNAVHKKVEAANQAERREQRQSSGASLSAEDCGHMSDVWGCSLSHHTYDPRGQEAPCCQWKSVGQLEVSGATTSCISDYDPLGRVVLCCPPEAYDELKNVEVPA</sequence>
<dbReference type="GO" id="GO:0008654">
    <property type="term" value="P:phospholipid biosynthetic process"/>
    <property type="evidence" value="ECO:0007669"/>
    <property type="project" value="UniProtKB-KW"/>
</dbReference>
<dbReference type="AlphaFoldDB" id="A0AAW1TJX0"/>
<protein>
    <recommendedName>
        <fullName evidence="9">DAGKc domain-containing protein</fullName>
    </recommendedName>
</protein>
<gene>
    <name evidence="10" type="ORF">WJX84_009994</name>
</gene>
<dbReference type="GO" id="GO:0046872">
    <property type="term" value="F:metal ion binding"/>
    <property type="evidence" value="ECO:0007669"/>
    <property type="project" value="UniProtKB-KW"/>
</dbReference>
<feature type="domain" description="DAGKc" evidence="9">
    <location>
        <begin position="8"/>
        <end position="140"/>
    </location>
</feature>
<dbReference type="NCBIfam" id="TIGR00147">
    <property type="entry name" value="YegS/Rv2252/BmrU family lipid kinase"/>
    <property type="match status" value="1"/>
</dbReference>
<dbReference type="PANTHER" id="PTHR12358:SF106">
    <property type="entry name" value="LIPID KINASE YEGS"/>
    <property type="match status" value="1"/>
</dbReference>
<dbReference type="GO" id="GO:0006665">
    <property type="term" value="P:sphingolipid metabolic process"/>
    <property type="evidence" value="ECO:0007669"/>
    <property type="project" value="UniProtKB-ARBA"/>
</dbReference>
<evidence type="ECO:0000313" key="11">
    <source>
        <dbReference type="Proteomes" id="UP001485043"/>
    </source>
</evidence>
<evidence type="ECO:0000256" key="3">
    <source>
        <dbReference type="ARBA" id="ARBA00022723"/>
    </source>
</evidence>
<evidence type="ECO:0000256" key="7">
    <source>
        <dbReference type="ARBA" id="ARBA00023264"/>
    </source>
</evidence>
<dbReference type="SMART" id="SM00046">
    <property type="entry name" value="DAGKc"/>
    <property type="match status" value="1"/>
</dbReference>
<dbReference type="InterPro" id="IPR005218">
    <property type="entry name" value="Diacylglycerol/lipid_kinase"/>
</dbReference>
<dbReference type="PANTHER" id="PTHR12358">
    <property type="entry name" value="SPHINGOSINE KINASE"/>
    <property type="match status" value="1"/>
</dbReference>
<keyword evidence="2" id="KW-0444">Lipid biosynthesis</keyword>
<evidence type="ECO:0000313" key="10">
    <source>
        <dbReference type="EMBL" id="KAK9868762.1"/>
    </source>
</evidence>
<keyword evidence="6" id="KW-0594">Phospholipid biosynthesis</keyword>
<dbReference type="Pfam" id="PF00781">
    <property type="entry name" value="DAGK_cat"/>
    <property type="match status" value="1"/>
</dbReference>
<comment type="cofactor">
    <cofactor evidence="1">
        <name>Mg(2+)</name>
        <dbReference type="ChEBI" id="CHEBI:18420"/>
    </cofactor>
</comment>
<evidence type="ECO:0000256" key="4">
    <source>
        <dbReference type="ARBA" id="ARBA00022842"/>
    </source>
</evidence>
<feature type="region of interest" description="Disordered" evidence="8">
    <location>
        <begin position="380"/>
        <end position="401"/>
    </location>
</feature>
<dbReference type="InterPro" id="IPR050187">
    <property type="entry name" value="Lipid_Phosphate_FormReg"/>
</dbReference>
<dbReference type="Gene3D" id="3.40.50.10330">
    <property type="entry name" value="Probable inorganic polyphosphate/atp-NAD kinase, domain 1"/>
    <property type="match status" value="1"/>
</dbReference>
<evidence type="ECO:0000256" key="5">
    <source>
        <dbReference type="ARBA" id="ARBA00023098"/>
    </source>
</evidence>
<dbReference type="EMBL" id="JALJOV010000013">
    <property type="protein sequence ID" value="KAK9868762.1"/>
    <property type="molecule type" value="Genomic_DNA"/>
</dbReference>
<keyword evidence="4" id="KW-0460">Magnesium</keyword>
<reference evidence="10 11" key="1">
    <citation type="journal article" date="2024" name="Nat. Commun.">
        <title>Phylogenomics reveals the evolutionary origins of lichenization in chlorophyte algae.</title>
        <authorList>
            <person name="Puginier C."/>
            <person name="Libourel C."/>
            <person name="Otte J."/>
            <person name="Skaloud P."/>
            <person name="Haon M."/>
            <person name="Grisel S."/>
            <person name="Petersen M."/>
            <person name="Berrin J.G."/>
            <person name="Delaux P.M."/>
            <person name="Dal Grande F."/>
            <person name="Keller J."/>
        </authorList>
    </citation>
    <scope>NUCLEOTIDE SEQUENCE [LARGE SCALE GENOMIC DNA]</scope>
    <source>
        <strain evidence="10 11">SAG 2523</strain>
    </source>
</reference>
<comment type="caution">
    <text evidence="10">The sequence shown here is derived from an EMBL/GenBank/DDBJ whole genome shotgun (WGS) entry which is preliminary data.</text>
</comment>
<feature type="compositionally biased region" description="Basic and acidic residues" evidence="8">
    <location>
        <begin position="380"/>
        <end position="390"/>
    </location>
</feature>
<dbReference type="GO" id="GO:0016301">
    <property type="term" value="F:kinase activity"/>
    <property type="evidence" value="ECO:0007669"/>
    <property type="project" value="InterPro"/>
</dbReference>
<dbReference type="InterPro" id="IPR016064">
    <property type="entry name" value="NAD/diacylglycerol_kinase_sf"/>
</dbReference>
<dbReference type="GO" id="GO:0005886">
    <property type="term" value="C:plasma membrane"/>
    <property type="evidence" value="ECO:0007669"/>
    <property type="project" value="TreeGrafter"/>
</dbReference>
<keyword evidence="7" id="KW-1208">Phospholipid metabolism</keyword>
<keyword evidence="11" id="KW-1185">Reference proteome</keyword>
<dbReference type="GO" id="GO:0005524">
    <property type="term" value="F:ATP binding"/>
    <property type="evidence" value="ECO:0007669"/>
    <property type="project" value="InterPro"/>
</dbReference>
<dbReference type="InterPro" id="IPR001206">
    <property type="entry name" value="Diacylglycerol_kinase_cat_dom"/>
</dbReference>
<keyword evidence="5" id="KW-0443">Lipid metabolism</keyword>
<dbReference type="InterPro" id="IPR017438">
    <property type="entry name" value="ATP-NAD_kinase_N"/>
</dbReference>
<name>A0AAW1TJX0_9CHLO</name>
<proteinExistence type="predicted"/>